<dbReference type="EMBL" id="DRYK01000035">
    <property type="protein sequence ID" value="HHP67700.1"/>
    <property type="molecule type" value="Genomic_DNA"/>
</dbReference>
<accession>A0A7J3XYD7</accession>
<dbReference type="Pfam" id="PF10015">
    <property type="entry name" value="ThermoDBP-RP_arch"/>
    <property type="match status" value="1"/>
</dbReference>
<dbReference type="InterPro" id="IPR017140">
    <property type="entry name" value="ThermoDBP-RPs_arc"/>
</dbReference>
<proteinExistence type="predicted"/>
<sequence>MSTVKTGPVRLSGYAIKLRRVVNASVSSYLRSKPEVSKKDVQRKVNEFLTNLNKIIYEVLVEKYMAPKDAIVNIELEYEIADTEFKIRNLRVDLYELNTSISDEATAELKKVLGIQT</sequence>
<name>A0A7J3XYD7_9CREN</name>
<organism evidence="1">
    <name type="scientific">Thermogladius calderae</name>
    <dbReference type="NCBI Taxonomy" id="1200300"/>
    <lineage>
        <taxon>Archaea</taxon>
        <taxon>Thermoproteota</taxon>
        <taxon>Thermoprotei</taxon>
        <taxon>Desulfurococcales</taxon>
        <taxon>Desulfurococcaceae</taxon>
        <taxon>Thermogladius</taxon>
    </lineage>
</organism>
<reference evidence="1" key="1">
    <citation type="journal article" date="2020" name="mSystems">
        <title>Genome- and Community-Level Interaction Insights into Carbon Utilization and Element Cycling Functions of Hydrothermarchaeota in Hydrothermal Sediment.</title>
        <authorList>
            <person name="Zhou Z."/>
            <person name="Liu Y."/>
            <person name="Xu W."/>
            <person name="Pan J."/>
            <person name="Luo Z.H."/>
            <person name="Li M."/>
        </authorList>
    </citation>
    <scope>NUCLEOTIDE SEQUENCE [LARGE SCALE GENOMIC DNA]</scope>
    <source>
        <strain evidence="1">SpSt-110</strain>
    </source>
</reference>
<dbReference type="AlphaFoldDB" id="A0A7J3XYD7"/>
<protein>
    <submittedName>
        <fullName evidence="1">DUF2258 domain-containing protein</fullName>
    </submittedName>
</protein>
<gene>
    <name evidence="1" type="ORF">ENM60_02750</name>
</gene>
<comment type="caution">
    <text evidence="1">The sequence shown here is derived from an EMBL/GenBank/DDBJ whole genome shotgun (WGS) entry which is preliminary data.</text>
</comment>
<evidence type="ECO:0000313" key="1">
    <source>
        <dbReference type="EMBL" id="HHP67700.1"/>
    </source>
</evidence>